<dbReference type="PANTHER" id="PTHR43080:SF26">
    <property type="entry name" value="REGULATORY PROTEIN"/>
    <property type="match status" value="1"/>
</dbReference>
<dbReference type="InterPro" id="IPR017080">
    <property type="entry name" value="UCP036990_CBS_BON"/>
</dbReference>
<evidence type="ECO:0000313" key="6">
    <source>
        <dbReference type="Proteomes" id="UP001589755"/>
    </source>
</evidence>
<evidence type="ECO:0000256" key="2">
    <source>
        <dbReference type="PROSITE-ProRule" id="PRU00703"/>
    </source>
</evidence>
<dbReference type="Pfam" id="PF04972">
    <property type="entry name" value="BON"/>
    <property type="match status" value="1"/>
</dbReference>
<feature type="domain" description="CBS" evidence="4">
    <location>
        <begin position="7"/>
        <end position="65"/>
    </location>
</feature>
<protein>
    <submittedName>
        <fullName evidence="5">CBS domain-containing protein</fullName>
    </submittedName>
</protein>
<dbReference type="CDD" id="cd04586">
    <property type="entry name" value="CBS_pair_BON_assoc"/>
    <property type="match status" value="1"/>
</dbReference>
<dbReference type="InterPro" id="IPR000644">
    <property type="entry name" value="CBS_dom"/>
</dbReference>
<evidence type="ECO:0000256" key="1">
    <source>
        <dbReference type="ARBA" id="ARBA00023122"/>
    </source>
</evidence>
<name>A0ABV6DAN8_9HYPH</name>
<dbReference type="InterPro" id="IPR051257">
    <property type="entry name" value="Diverse_CBS-Domain"/>
</dbReference>
<dbReference type="PROSITE" id="PS51371">
    <property type="entry name" value="CBS"/>
    <property type="match status" value="2"/>
</dbReference>
<dbReference type="PROSITE" id="PS50914">
    <property type="entry name" value="BON"/>
    <property type="match status" value="1"/>
</dbReference>
<dbReference type="EMBL" id="JBHLXD010000027">
    <property type="protein sequence ID" value="MFC0209724.1"/>
    <property type="molecule type" value="Genomic_DNA"/>
</dbReference>
<evidence type="ECO:0000313" key="5">
    <source>
        <dbReference type="EMBL" id="MFC0209724.1"/>
    </source>
</evidence>
<gene>
    <name evidence="5" type="ORF">ACFFJ2_15060</name>
</gene>
<evidence type="ECO:0000259" key="3">
    <source>
        <dbReference type="PROSITE" id="PS50914"/>
    </source>
</evidence>
<proteinExistence type="predicted"/>
<dbReference type="Gene3D" id="3.30.1340.30">
    <property type="match status" value="1"/>
</dbReference>
<evidence type="ECO:0000259" key="4">
    <source>
        <dbReference type="PROSITE" id="PS51371"/>
    </source>
</evidence>
<keyword evidence="6" id="KW-1185">Reference proteome</keyword>
<dbReference type="Proteomes" id="UP001589755">
    <property type="component" value="Unassembled WGS sequence"/>
</dbReference>
<dbReference type="RefSeq" id="WP_261522418.1">
    <property type="nucleotide sequence ID" value="NZ_JAODNW010000026.1"/>
</dbReference>
<organism evidence="5 6">
    <name type="scientific">Chelativorans intermedius</name>
    <dbReference type="NCBI Taxonomy" id="515947"/>
    <lineage>
        <taxon>Bacteria</taxon>
        <taxon>Pseudomonadati</taxon>
        <taxon>Pseudomonadota</taxon>
        <taxon>Alphaproteobacteria</taxon>
        <taxon>Hyphomicrobiales</taxon>
        <taxon>Phyllobacteriaceae</taxon>
        <taxon>Chelativorans</taxon>
    </lineage>
</organism>
<dbReference type="InterPro" id="IPR046342">
    <property type="entry name" value="CBS_dom_sf"/>
</dbReference>
<dbReference type="SMART" id="SM00116">
    <property type="entry name" value="CBS"/>
    <property type="match status" value="2"/>
</dbReference>
<dbReference type="PIRSF" id="PIRSF036990">
    <property type="entry name" value="UCP036990_CBS_BON"/>
    <property type="match status" value="1"/>
</dbReference>
<keyword evidence="1 2" id="KW-0129">CBS domain</keyword>
<comment type="caution">
    <text evidence="5">The sequence shown here is derived from an EMBL/GenBank/DDBJ whole genome shotgun (WGS) entry which is preliminary data.</text>
</comment>
<reference evidence="5 6" key="1">
    <citation type="submission" date="2024-09" db="EMBL/GenBank/DDBJ databases">
        <authorList>
            <person name="Sun Q."/>
            <person name="Mori K."/>
        </authorList>
    </citation>
    <scope>NUCLEOTIDE SEQUENCE [LARGE SCALE GENOMIC DNA]</scope>
    <source>
        <strain evidence="5 6">CCM 8543</strain>
    </source>
</reference>
<accession>A0ABV6DAN8</accession>
<dbReference type="Gene3D" id="3.10.580.10">
    <property type="entry name" value="CBS-domain"/>
    <property type="match status" value="1"/>
</dbReference>
<dbReference type="InterPro" id="IPR007055">
    <property type="entry name" value="BON_dom"/>
</dbReference>
<sequence length="217" mass="23421">MKARDIMTVGCMVVSADNSVRHAARIMLDSGVSGLPVLDDTGRIIGIITEGDLLRRMELGGPRPRIPTPERRAIDYLKRQGWKVADVMSRDVVIADENESVDSIAALMAEHGVKRVPVLRDGKLVGMVTRRDLLKAICAAPQEPIASGDAAIARTIRTRLDQDLGLGKDRVNVSVRRGVVHLGGTVGSEAEREAVRALVEDVSNVNGIEFDLSVAAR</sequence>
<feature type="domain" description="BON" evidence="3">
    <location>
        <begin position="148"/>
        <end position="216"/>
    </location>
</feature>
<dbReference type="PANTHER" id="PTHR43080">
    <property type="entry name" value="CBS DOMAIN-CONTAINING PROTEIN CBSX3, MITOCHONDRIAL"/>
    <property type="match status" value="1"/>
</dbReference>
<dbReference type="Pfam" id="PF00571">
    <property type="entry name" value="CBS"/>
    <property type="match status" value="2"/>
</dbReference>
<feature type="domain" description="CBS" evidence="4">
    <location>
        <begin position="88"/>
        <end position="147"/>
    </location>
</feature>
<dbReference type="SUPFAM" id="SSF54631">
    <property type="entry name" value="CBS-domain pair"/>
    <property type="match status" value="1"/>
</dbReference>